<evidence type="ECO:0000256" key="1">
    <source>
        <dbReference type="SAM" id="SignalP"/>
    </source>
</evidence>
<dbReference type="InterPro" id="IPR043750">
    <property type="entry name" value="DUF5695"/>
</dbReference>
<dbReference type="Pfam" id="PF18951">
    <property type="entry name" value="DUF5695"/>
    <property type="match status" value="1"/>
</dbReference>
<evidence type="ECO:0008006" key="4">
    <source>
        <dbReference type="Google" id="ProtNLM"/>
    </source>
</evidence>
<name>A0ABR1K6B2_9AGAR</name>
<evidence type="ECO:0000313" key="2">
    <source>
        <dbReference type="EMBL" id="KAK7473004.1"/>
    </source>
</evidence>
<proteinExistence type="predicted"/>
<feature type="chain" id="PRO_5047285454" description="Glycoside hydrolase family 43 protein" evidence="1">
    <location>
        <begin position="23"/>
        <end position="906"/>
    </location>
</feature>
<sequence length="906" mass="99834">MWSVIQLGVVTTFLLLITRSVAQTGTLGLQDGFISFNTSIFSVQLVKDSQTLYSLRPRSGAGAGFNFIPSDMMEDRQGNSQYHLGDLTFRVRRVGDTEWVNGDTSRARRPLSSNSVSGTTMASANLSPTLPSSSLLNITRRWVVEDDQLELLFDLTNSQSFAVEVGALGAPLEFNNIFTDRTAAETNEICSLFDPYIGQDAGYVQVTPLLGTLPSLVVLPAGKSPLEGWRFLPESGAATPFYQSQTFEGLYEWQFHTLAYAQNEWASVTPWNEATSFTLQTRESRTFGLQFRLSPSIRAIEDTLISAGHPVAVPIPGTILPTDQNGKLFLNYGSSVHNISVSPEGALSWTTNSDARTEGWVGYTLTAHNWGRARLSITYEDGTVQTVHYVVTKNAADTVSDLGNFLTTSQWFDEPDDPFKRSPSVISYDREVDAPVVNDPRAWIPGLEDEAGAGSWLAAIMKQFVQPNADEVAKMEQFIDQTLWGSIQNSNGTVKKSVFFYQPELVPNYNYPSSIDWTVWWSWNRAASFATDRAYDYVHVIAGYWGMYRVARNYPSLVSIHDWQWYINQAVMTVNAMTRGGVGFVNDGLMGETVIRFLLDDLKREGLTNNATLVESRMRSRWTVWSGERYPFGSEMAWDSTGQEGVYAWSAHFNDTKTATNVVNSILAYQPLIPHWGYSGNARRYWDNIYGGKLGPTMRIERQIHHYGSGLNALPLIFTFQSTTPTTDPDYYLLRVAFAGLSGPLSNIDQGGFAAASFHSFADTLKWDGYSGDYGPNFSGHSMGMGTFIVSHPDFGWQAFGGNVVSSTSGSQVQVNVRDSVRRKVFIAPLGVELRLDAGAFDSVTVDMQQKSVSVRIVNKVGAGAAAPNGRLVVGQGNLKPTGSLKMDGGAWVVAFENGAANINLA</sequence>
<reference evidence="2 3" key="1">
    <citation type="submission" date="2024-01" db="EMBL/GenBank/DDBJ databases">
        <title>A draft genome for the cacao thread blight pathogen Marasmiellus scandens.</title>
        <authorList>
            <person name="Baruah I.K."/>
            <person name="Leung J."/>
            <person name="Bukari Y."/>
            <person name="Amoako-Attah I."/>
            <person name="Meinhardt L.W."/>
            <person name="Bailey B.A."/>
            <person name="Cohen S.P."/>
        </authorList>
    </citation>
    <scope>NUCLEOTIDE SEQUENCE [LARGE SCALE GENOMIC DNA]</scope>
    <source>
        <strain evidence="2 3">GH-19</strain>
    </source>
</reference>
<dbReference type="Proteomes" id="UP001498398">
    <property type="component" value="Unassembled WGS sequence"/>
</dbReference>
<evidence type="ECO:0000313" key="3">
    <source>
        <dbReference type="Proteomes" id="UP001498398"/>
    </source>
</evidence>
<feature type="signal peptide" evidence="1">
    <location>
        <begin position="1"/>
        <end position="22"/>
    </location>
</feature>
<accession>A0ABR1K6B2</accession>
<dbReference type="EMBL" id="JBANRG010000001">
    <property type="protein sequence ID" value="KAK7473004.1"/>
    <property type="molecule type" value="Genomic_DNA"/>
</dbReference>
<keyword evidence="3" id="KW-1185">Reference proteome</keyword>
<comment type="caution">
    <text evidence="2">The sequence shown here is derived from an EMBL/GenBank/DDBJ whole genome shotgun (WGS) entry which is preliminary data.</text>
</comment>
<organism evidence="2 3">
    <name type="scientific">Marasmiellus scandens</name>
    <dbReference type="NCBI Taxonomy" id="2682957"/>
    <lineage>
        <taxon>Eukaryota</taxon>
        <taxon>Fungi</taxon>
        <taxon>Dikarya</taxon>
        <taxon>Basidiomycota</taxon>
        <taxon>Agaricomycotina</taxon>
        <taxon>Agaricomycetes</taxon>
        <taxon>Agaricomycetidae</taxon>
        <taxon>Agaricales</taxon>
        <taxon>Marasmiineae</taxon>
        <taxon>Omphalotaceae</taxon>
        <taxon>Marasmiellus</taxon>
    </lineage>
</organism>
<keyword evidence="1" id="KW-0732">Signal</keyword>
<protein>
    <recommendedName>
        <fullName evidence="4">Glycoside hydrolase family 43 protein</fullName>
    </recommendedName>
</protein>
<gene>
    <name evidence="2" type="ORF">VKT23_001108</name>
</gene>